<dbReference type="InterPro" id="IPR019775">
    <property type="entry name" value="WD40_repeat_CS"/>
</dbReference>
<feature type="coiled-coil region" evidence="18">
    <location>
        <begin position="797"/>
        <end position="859"/>
    </location>
</feature>
<keyword evidence="11 17" id="KW-0067">ATP-binding</keyword>
<keyword evidence="6" id="KW-0597">Phosphoprotein</keyword>
<proteinExistence type="inferred from homology"/>
<dbReference type="InterPro" id="IPR027417">
    <property type="entry name" value="P-loop_NTPase"/>
</dbReference>
<evidence type="ECO:0000256" key="9">
    <source>
        <dbReference type="ARBA" id="ARBA00022737"/>
    </source>
</evidence>
<evidence type="ECO:0000313" key="21">
    <source>
        <dbReference type="Ensembl" id="ENSHHUP00000052588.1"/>
    </source>
</evidence>
<evidence type="ECO:0000256" key="10">
    <source>
        <dbReference type="ARBA" id="ARBA00022741"/>
    </source>
</evidence>
<dbReference type="InterPro" id="IPR056533">
    <property type="entry name" value="KIF21A/B_hel_1"/>
</dbReference>
<keyword evidence="22" id="KW-1185">Reference proteome</keyword>
<name>A0A4W5NRR8_9TELE</name>
<sequence length="1347" mass="150664">HLRKGGMIRPQLAREKIEGCHICTFCMPAEPQVMLGKDKAFTYDYVFDMDSQQDSIYTHCTEKLIEGCFEGYNATIFAYGQTGSGKTYTMGTGFDVNISEGELGIIPRAVRHLFRGIEERRQAATEQGKPVPEFKINAQFLELYNEEVLDLFESTRDMDGKRQKSTIKIHEDANGGIYTVGVTTRTVTSEAEMMQCLKLGALSRTTASTQMNVQSSRSHAIFTIHLCQVRVCTPDDSSNETDQANGSSEINSEFETLTAKFHFVDLAGSERLKRTGATGDRAKEGISINCGLLALGNVISALGDRSKRSTHVPYRDSKLTRLLQDSLGGNSQTVMIACISPSDRDFMETLSCLNYANRARNIKNKVMVNQDKASQQISALRTDIARLQMELMEYKTGKRMMGEDGMESINDMVHENSMLQTENSNLRIRVKAMQETIDAQRARLTQYLSDQANQVLAKVDPQQCCDRWFCVCRAKLLESEAVNENLRKTLSRANTRSSLYGGGGSFSPAHLAPEIVASDIIEMDFQADLANITCEIAIKQKLIDELENSQRRLHTLKQQYEQKLMMLQSKIRDTQLERDKVLHNMGSVETCTEEKAKKIKLEYEKKLSSMNKEMQKLQSAQKEHARLLKNQSQYEKQLKKLNQDVAEMKKTKVGLMRQMKEVQEKNRASECRRNREIATLKKDQRKHEHQLRQLEAQKRQQDLILRRKNEEVTALRRQVRPTSGKVNRKVSLPEPLQDPSHRGIPGRPHSAGAAAPNGTPRKYPLRMGSVYTTRTARAKWQSLERRITDIIMQRLTISNMEADMNRFLKQREDLTKRREKVSRKREKIATEGTDADRSIQSLNEEIDALAANIDYINDSIADCQANIMQMEEAKEEGDTVDITAVISSCNLSEARFLLDHFLHMAINKGLQAAQKDSQVKMMEGRLKQTEINSATQNQLLFHMLKEKAELNPELDALLGNALQGIDEGQPPRWSCCMLVVVNSTPLRGTSLPPCYPWQRPRKGQGTWGQGVINPVSSPKSSHASRLQCVYVAEGHTKPVMCVDCTDDLLFTGSKDCTCKVWNLVTGQEIMSLGDHPSSVVSVRYCSSLVFTVSTAYIKVWDIRDSAKCIRTLTSSGQVSTGDSCVSLRSLSIPPGENQINQISLNPTGSYLYSASGNSVRMWDLRKFVSTGKLTGHLGPVLCLTVDQMGNGQDVVLTGSKDHTLKMFEVTEGVQGSIVSCHNFDPPHQEGIVSLAVQGNSLYSSSRDYCIKKWDLSRKRLAQQVASAHSDWVSALGVVPGCPVVLSADRGGLLKLWHADTLAPLGDLRGHDSPVNGLATNSSQLFTASDDRTVKIWQAKGSLEEGIH</sequence>
<feature type="repeat" description="WD" evidence="16">
    <location>
        <begin position="1032"/>
        <end position="1071"/>
    </location>
</feature>
<accession>A0A4W5NRR8</accession>
<dbReference type="InterPro" id="IPR027640">
    <property type="entry name" value="Kinesin-like_fam"/>
</dbReference>
<keyword evidence="5" id="KW-0963">Cytoplasm</keyword>
<feature type="repeat" description="WD" evidence="16">
    <location>
        <begin position="1307"/>
        <end position="1337"/>
    </location>
</feature>
<dbReference type="FunFam" id="2.130.10.10:FF:000164">
    <property type="entry name" value="Kinesin family member 21A"/>
    <property type="match status" value="1"/>
</dbReference>
<feature type="coiled-coil region" evidence="18">
    <location>
        <begin position="529"/>
        <end position="711"/>
    </location>
</feature>
<reference evidence="21" key="3">
    <citation type="submission" date="2025-09" db="UniProtKB">
        <authorList>
            <consortium name="Ensembl"/>
        </authorList>
    </citation>
    <scope>IDENTIFICATION</scope>
</reference>
<dbReference type="SUPFAM" id="SSF46579">
    <property type="entry name" value="Prefoldin"/>
    <property type="match status" value="1"/>
</dbReference>
<evidence type="ECO:0000256" key="13">
    <source>
        <dbReference type="ARBA" id="ARBA00023175"/>
    </source>
</evidence>
<dbReference type="Gene3D" id="3.40.850.10">
    <property type="entry name" value="Kinesin motor domain"/>
    <property type="match status" value="1"/>
</dbReference>
<evidence type="ECO:0000256" key="12">
    <source>
        <dbReference type="ARBA" id="ARBA00023054"/>
    </source>
</evidence>
<feature type="domain" description="Kinesin motor" evidence="20">
    <location>
        <begin position="1"/>
        <end position="362"/>
    </location>
</feature>
<evidence type="ECO:0000256" key="5">
    <source>
        <dbReference type="ARBA" id="ARBA00022490"/>
    </source>
</evidence>
<dbReference type="GO" id="GO:0003777">
    <property type="term" value="F:microtubule motor activity"/>
    <property type="evidence" value="ECO:0007669"/>
    <property type="project" value="InterPro"/>
</dbReference>
<evidence type="ECO:0000256" key="17">
    <source>
        <dbReference type="PROSITE-ProRule" id="PRU00283"/>
    </source>
</evidence>
<dbReference type="GO" id="GO:0005524">
    <property type="term" value="F:ATP binding"/>
    <property type="evidence" value="ECO:0007669"/>
    <property type="project" value="UniProtKB-UniRule"/>
</dbReference>
<dbReference type="PROSITE" id="PS00411">
    <property type="entry name" value="KINESIN_MOTOR_1"/>
    <property type="match status" value="1"/>
</dbReference>
<dbReference type="SUPFAM" id="SSF52540">
    <property type="entry name" value="P-loop containing nucleoside triphosphate hydrolases"/>
    <property type="match status" value="1"/>
</dbReference>
<gene>
    <name evidence="21" type="primary">KIF21A</name>
</gene>
<reference evidence="22" key="1">
    <citation type="submission" date="2018-06" db="EMBL/GenBank/DDBJ databases">
        <title>Genome assembly of Danube salmon.</title>
        <authorList>
            <person name="Macqueen D.J."/>
            <person name="Gundappa M.K."/>
        </authorList>
    </citation>
    <scope>NUCLEOTIDE SEQUENCE [LARGE SCALE GENOMIC DNA]</scope>
</reference>
<keyword evidence="8" id="KW-0493">Microtubule</keyword>
<dbReference type="PANTHER" id="PTHR47969">
    <property type="entry name" value="CHROMOSOME-ASSOCIATED KINESIN KIF4A-RELATED"/>
    <property type="match status" value="1"/>
</dbReference>
<dbReference type="SMART" id="SM00320">
    <property type="entry name" value="WD40"/>
    <property type="match status" value="7"/>
</dbReference>
<evidence type="ECO:0000256" key="11">
    <source>
        <dbReference type="ARBA" id="ARBA00022840"/>
    </source>
</evidence>
<dbReference type="GO" id="GO:0051231">
    <property type="term" value="P:spindle elongation"/>
    <property type="evidence" value="ECO:0007669"/>
    <property type="project" value="TreeGrafter"/>
</dbReference>
<evidence type="ECO:0000256" key="1">
    <source>
        <dbReference type="ARBA" id="ARBA00004245"/>
    </source>
</evidence>
<dbReference type="InterPro" id="IPR036322">
    <property type="entry name" value="WD40_repeat_dom_sf"/>
</dbReference>
<dbReference type="GO" id="GO:0005874">
    <property type="term" value="C:microtubule"/>
    <property type="evidence" value="ECO:0007669"/>
    <property type="project" value="UniProtKB-KW"/>
</dbReference>
<keyword evidence="10 17" id="KW-0547">Nucleotide-binding</keyword>
<protein>
    <submittedName>
        <fullName evidence="21">Kinesin family member 21A</fullName>
    </submittedName>
</protein>
<dbReference type="GO" id="GO:0007052">
    <property type="term" value="P:mitotic spindle organization"/>
    <property type="evidence" value="ECO:0007669"/>
    <property type="project" value="TreeGrafter"/>
</dbReference>
<dbReference type="GO" id="GO:0007018">
    <property type="term" value="P:microtubule-based movement"/>
    <property type="evidence" value="ECO:0007669"/>
    <property type="project" value="InterPro"/>
</dbReference>
<dbReference type="SUPFAM" id="SSF50978">
    <property type="entry name" value="WD40 repeat-like"/>
    <property type="match status" value="1"/>
</dbReference>
<dbReference type="SMART" id="SM00129">
    <property type="entry name" value="KISc"/>
    <property type="match status" value="1"/>
</dbReference>
<feature type="region of interest" description="Disordered" evidence="19">
    <location>
        <begin position="719"/>
        <end position="765"/>
    </location>
</feature>
<dbReference type="FunFam" id="3.40.850.10:FF:000011">
    <property type="entry name" value="Kinesin family member 21A"/>
    <property type="match status" value="1"/>
</dbReference>
<feature type="binding site" evidence="17">
    <location>
        <begin position="80"/>
        <end position="87"/>
    </location>
    <ligand>
        <name>ATP</name>
        <dbReference type="ChEBI" id="CHEBI:30616"/>
    </ligand>
</feature>
<evidence type="ECO:0000256" key="3">
    <source>
        <dbReference type="ARBA" id="ARBA00004489"/>
    </source>
</evidence>
<keyword evidence="14" id="KW-0206">Cytoskeleton</keyword>
<dbReference type="InterPro" id="IPR036961">
    <property type="entry name" value="Kinesin_motor_dom_sf"/>
</dbReference>
<dbReference type="InterPro" id="IPR001752">
    <property type="entry name" value="Kinesin_motor_dom"/>
</dbReference>
<dbReference type="InterPro" id="IPR056532">
    <property type="entry name" value="KIF21A/B_hel_2"/>
</dbReference>
<dbReference type="Ensembl" id="ENSHHUT00000054438.1">
    <property type="protein sequence ID" value="ENSHHUP00000052588.1"/>
    <property type="gene ID" value="ENSHHUG00000031495.1"/>
</dbReference>
<evidence type="ECO:0000259" key="20">
    <source>
        <dbReference type="PROSITE" id="PS50067"/>
    </source>
</evidence>
<keyword evidence="12 18" id="KW-0175">Coiled coil</keyword>
<dbReference type="GO" id="GO:0030426">
    <property type="term" value="C:growth cone"/>
    <property type="evidence" value="ECO:0007669"/>
    <property type="project" value="UniProtKB-SubCell"/>
</dbReference>
<evidence type="ECO:0000256" key="6">
    <source>
        <dbReference type="ARBA" id="ARBA00022553"/>
    </source>
</evidence>
<dbReference type="GO" id="GO:0008017">
    <property type="term" value="F:microtubule binding"/>
    <property type="evidence" value="ECO:0007669"/>
    <property type="project" value="InterPro"/>
</dbReference>
<dbReference type="GO" id="GO:0030425">
    <property type="term" value="C:dendrite"/>
    <property type="evidence" value="ECO:0007669"/>
    <property type="project" value="UniProtKB-SubCell"/>
</dbReference>
<dbReference type="PROSITE" id="PS50067">
    <property type="entry name" value="KINESIN_MOTOR_2"/>
    <property type="match status" value="1"/>
</dbReference>
<evidence type="ECO:0000256" key="7">
    <source>
        <dbReference type="ARBA" id="ARBA00022574"/>
    </source>
</evidence>
<evidence type="ECO:0000256" key="18">
    <source>
        <dbReference type="SAM" id="Coils"/>
    </source>
</evidence>
<dbReference type="PROSITE" id="PS50294">
    <property type="entry name" value="WD_REPEATS_REGION"/>
    <property type="match status" value="1"/>
</dbReference>
<dbReference type="GeneTree" id="ENSGT00940000155323"/>
<dbReference type="Pfam" id="PF00400">
    <property type="entry name" value="WD40"/>
    <property type="match status" value="4"/>
</dbReference>
<dbReference type="PROSITE" id="PS50082">
    <property type="entry name" value="WD_REPEATS_2"/>
    <property type="match status" value="2"/>
</dbReference>
<dbReference type="PRINTS" id="PR00380">
    <property type="entry name" value="KINESINHEAVY"/>
</dbReference>
<comment type="similarity">
    <text evidence="17">Belongs to the TRAFAC class myosin-kinesin ATPase superfamily. Kinesin family.</text>
</comment>
<dbReference type="InterPro" id="IPR015943">
    <property type="entry name" value="WD40/YVTN_repeat-like_dom_sf"/>
</dbReference>
<keyword evidence="15" id="KW-0966">Cell projection</keyword>
<dbReference type="Pfam" id="PF00225">
    <property type="entry name" value="Kinesin"/>
    <property type="match status" value="1"/>
</dbReference>
<dbReference type="Gene3D" id="2.130.10.10">
    <property type="entry name" value="YVTN repeat-like/Quinoprotein amine dehydrogenase"/>
    <property type="match status" value="2"/>
</dbReference>
<dbReference type="PANTHER" id="PTHR47969:SF31">
    <property type="entry name" value="KINESIN FAMILY MEMBER 21A"/>
    <property type="match status" value="1"/>
</dbReference>
<evidence type="ECO:0000256" key="8">
    <source>
        <dbReference type="ARBA" id="ARBA00022701"/>
    </source>
</evidence>
<evidence type="ECO:0000313" key="22">
    <source>
        <dbReference type="Proteomes" id="UP000314982"/>
    </source>
</evidence>
<feature type="coiled-coil region" evidence="18">
    <location>
        <begin position="416"/>
        <end position="443"/>
    </location>
</feature>
<keyword evidence="13 17" id="KW-0505">Motor protein</keyword>
<dbReference type="InterPro" id="IPR019821">
    <property type="entry name" value="Kinesin_motor_CS"/>
</dbReference>
<dbReference type="Proteomes" id="UP000314982">
    <property type="component" value="Unassembled WGS sequence"/>
</dbReference>
<evidence type="ECO:0000256" key="16">
    <source>
        <dbReference type="PROSITE-ProRule" id="PRU00221"/>
    </source>
</evidence>
<organism evidence="21 22">
    <name type="scientific">Hucho hucho</name>
    <name type="common">huchen</name>
    <dbReference type="NCBI Taxonomy" id="62062"/>
    <lineage>
        <taxon>Eukaryota</taxon>
        <taxon>Metazoa</taxon>
        <taxon>Chordata</taxon>
        <taxon>Craniata</taxon>
        <taxon>Vertebrata</taxon>
        <taxon>Euteleostomi</taxon>
        <taxon>Actinopterygii</taxon>
        <taxon>Neopterygii</taxon>
        <taxon>Teleostei</taxon>
        <taxon>Protacanthopterygii</taxon>
        <taxon>Salmoniformes</taxon>
        <taxon>Salmonidae</taxon>
        <taxon>Salmoninae</taxon>
        <taxon>Hucho</taxon>
    </lineage>
</organism>
<evidence type="ECO:0000256" key="19">
    <source>
        <dbReference type="SAM" id="MobiDB-lite"/>
    </source>
</evidence>
<evidence type="ECO:0000256" key="4">
    <source>
        <dbReference type="ARBA" id="ARBA00004624"/>
    </source>
</evidence>
<comment type="subcellular location">
    <subcellularLocation>
        <location evidence="3">Cell projection</location>
        <location evidence="3">Axon</location>
    </subcellularLocation>
    <subcellularLocation>
        <location evidence="2">Cell projection</location>
        <location evidence="2">Dendrite</location>
    </subcellularLocation>
    <subcellularLocation>
        <location evidence="4">Cell projection</location>
        <location evidence="4">Growth cone</location>
    </subcellularLocation>
    <subcellularLocation>
        <location evidence="1">Cytoplasm</location>
        <location evidence="1">Cytoskeleton</location>
    </subcellularLocation>
</comment>
<dbReference type="Pfam" id="PF23204">
    <property type="entry name" value="KIF21A_2nd"/>
    <property type="match status" value="1"/>
</dbReference>
<dbReference type="CDD" id="cd22263">
    <property type="entry name" value="Rcc_KIF21A"/>
    <property type="match status" value="1"/>
</dbReference>
<keyword evidence="9" id="KW-0677">Repeat</keyword>
<reference evidence="21" key="2">
    <citation type="submission" date="2025-08" db="UniProtKB">
        <authorList>
            <consortium name="Ensembl"/>
        </authorList>
    </citation>
    <scope>IDENTIFICATION</scope>
</reference>
<evidence type="ECO:0000256" key="14">
    <source>
        <dbReference type="ARBA" id="ARBA00023212"/>
    </source>
</evidence>
<dbReference type="Pfam" id="PF25764">
    <property type="entry name" value="KIF21A_4th"/>
    <property type="match status" value="1"/>
</dbReference>
<dbReference type="CDD" id="cd01372">
    <property type="entry name" value="KISc_KIF4"/>
    <property type="match status" value="1"/>
</dbReference>
<dbReference type="PROSITE" id="PS00678">
    <property type="entry name" value="WD_REPEATS_1"/>
    <property type="match status" value="1"/>
</dbReference>
<evidence type="ECO:0000256" key="2">
    <source>
        <dbReference type="ARBA" id="ARBA00004279"/>
    </source>
</evidence>
<dbReference type="Pfam" id="PF23203">
    <property type="entry name" value="KIF21A"/>
    <property type="match status" value="1"/>
</dbReference>
<dbReference type="CDD" id="cd00200">
    <property type="entry name" value="WD40"/>
    <property type="match status" value="1"/>
</dbReference>
<dbReference type="GO" id="GO:0005875">
    <property type="term" value="C:microtubule associated complex"/>
    <property type="evidence" value="ECO:0007669"/>
    <property type="project" value="TreeGrafter"/>
</dbReference>
<evidence type="ECO:0000256" key="15">
    <source>
        <dbReference type="ARBA" id="ARBA00023273"/>
    </source>
</evidence>
<dbReference type="InterPro" id="IPR001680">
    <property type="entry name" value="WD40_rpt"/>
</dbReference>
<keyword evidence="7 16" id="KW-0853">WD repeat</keyword>